<feature type="binding site" evidence="1">
    <location>
        <begin position="133"/>
        <end position="135"/>
    </location>
    <ligand>
        <name>NAD(+)</name>
        <dbReference type="ChEBI" id="CHEBI:57540"/>
        <label>1</label>
    </ligand>
</feature>
<dbReference type="SUPFAM" id="SSF52540">
    <property type="entry name" value="P-loop containing nucleoside triphosphate hydrolases"/>
    <property type="match status" value="1"/>
</dbReference>
<proteinExistence type="predicted"/>
<feature type="binding site" evidence="1">
    <location>
        <position position="37"/>
    </location>
    <ligand>
        <name>NAD(+)</name>
        <dbReference type="ChEBI" id="CHEBI:57540"/>
        <label>1</label>
    </ligand>
</feature>
<evidence type="ECO:0000259" key="2">
    <source>
        <dbReference type="Pfam" id="PF13521"/>
    </source>
</evidence>
<dbReference type="eggNOG" id="COG1057">
    <property type="taxonomic scope" value="Bacteria"/>
</dbReference>
<dbReference type="Gene3D" id="3.40.50.300">
    <property type="entry name" value="P-loop containing nucleotide triphosphate hydrolases"/>
    <property type="match status" value="1"/>
</dbReference>
<feature type="binding site" evidence="1">
    <location>
        <begin position="97"/>
        <end position="110"/>
    </location>
    <ligand>
        <name>NAD(+)</name>
        <dbReference type="ChEBI" id="CHEBI:57540"/>
        <label>1</label>
    </ligand>
</feature>
<dbReference type="InterPro" id="IPR014729">
    <property type="entry name" value="Rossmann-like_a/b/a_fold"/>
</dbReference>
<dbReference type="STRING" id="762051.LKI_02495"/>
<gene>
    <name evidence="3" type="ordered locus">LKI_02495</name>
</gene>
<dbReference type="Proteomes" id="UP000002362">
    <property type="component" value="Chromosome"/>
</dbReference>
<organism evidence="3 4">
    <name type="scientific">Leuconostoc kimchii (strain IMSNU 11154 / KCTC 2386 / IH25)</name>
    <dbReference type="NCBI Taxonomy" id="762051"/>
    <lineage>
        <taxon>Bacteria</taxon>
        <taxon>Bacillati</taxon>
        <taxon>Bacillota</taxon>
        <taxon>Bacilli</taxon>
        <taxon>Lactobacillales</taxon>
        <taxon>Lactobacillaceae</taxon>
        <taxon>Leuconostoc</taxon>
    </lineage>
</organism>
<dbReference type="EMBL" id="CP001758">
    <property type="protein sequence ID" value="ADG40042.1"/>
    <property type="molecule type" value="Genomic_DNA"/>
</dbReference>
<dbReference type="InterPro" id="IPR038727">
    <property type="entry name" value="NadR/Ttd14_AAA_dom"/>
</dbReference>
<dbReference type="PIRSF" id="PIRSF004776">
    <property type="entry name" value="NadR_NMNAT/RNK"/>
    <property type="match status" value="1"/>
</dbReference>
<dbReference type="SUPFAM" id="SSF52374">
    <property type="entry name" value="Nucleotidylyl transferase"/>
    <property type="match status" value="1"/>
</dbReference>
<dbReference type="InterPro" id="IPR027417">
    <property type="entry name" value="P-loop_NTPase"/>
</dbReference>
<dbReference type="InterPro" id="IPR006417">
    <property type="entry name" value="NadR_NMN_Atrans"/>
</dbReference>
<dbReference type="GO" id="GO:0050262">
    <property type="term" value="F:ribosylnicotinamide kinase activity"/>
    <property type="evidence" value="ECO:0007669"/>
    <property type="project" value="InterPro"/>
</dbReference>
<feature type="domain" description="NadR/Ttd14 AAA" evidence="2">
    <location>
        <begin position="191"/>
        <end position="347"/>
    </location>
</feature>
<dbReference type="NCBIfam" id="TIGR01526">
    <property type="entry name" value="nadR_NMN_Atrans"/>
    <property type="match status" value="1"/>
</dbReference>
<protein>
    <submittedName>
        <fullName evidence="3">Transcription regulator</fullName>
    </submittedName>
</protein>
<dbReference type="InterPro" id="IPR016429">
    <property type="entry name" value="NAD_NadR"/>
</dbReference>
<dbReference type="Pfam" id="PF13521">
    <property type="entry name" value="AAA_28"/>
    <property type="match status" value="1"/>
</dbReference>
<dbReference type="PANTHER" id="PTHR37512">
    <property type="entry name" value="TRIFUNCTIONAL NAD BIOSYNTHESIS/REGULATOR PROTEIN NADR"/>
    <property type="match status" value="1"/>
</dbReference>
<dbReference type="eggNOG" id="COG3172">
    <property type="taxonomic scope" value="Bacteria"/>
</dbReference>
<dbReference type="PANTHER" id="PTHR37512:SF1">
    <property type="entry name" value="NADR_TTD14 AAA DOMAIN-CONTAINING PROTEIN"/>
    <property type="match status" value="1"/>
</dbReference>
<dbReference type="AlphaFoldDB" id="D5T193"/>
<dbReference type="HOGENOM" id="CLU_052648_1_1_9"/>
<reference evidence="3 4" key="1">
    <citation type="journal article" date="2010" name="J. Bacteriol.">
        <title>Complete genome sequence analysis of Leuconostoc kimchii IMSNU 11154.</title>
        <authorList>
            <person name="Oh H.M."/>
            <person name="Cho Y.J."/>
            <person name="Kim B.K."/>
            <person name="Roe J.H."/>
            <person name="Kang S.O."/>
            <person name="Nahm B.H."/>
            <person name="Jeong G."/>
            <person name="Han H.U."/>
            <person name="Chun J."/>
        </authorList>
    </citation>
    <scope>NUCLEOTIDE SEQUENCE [LARGE SCALE GENOMIC DNA]</scope>
    <source>
        <strain evidence="4">IMSNU 11154 / KCTC 2386 / IH25</strain>
    </source>
</reference>
<evidence type="ECO:0000313" key="3">
    <source>
        <dbReference type="EMBL" id="ADG40042.1"/>
    </source>
</evidence>
<dbReference type="PATRIC" id="fig|762051.18.peg.505"/>
<evidence type="ECO:0000313" key="4">
    <source>
        <dbReference type="Proteomes" id="UP000002362"/>
    </source>
</evidence>
<accession>D5T193</accession>
<dbReference type="InterPro" id="IPR052735">
    <property type="entry name" value="NAD_biosynth-regulator"/>
</dbReference>
<keyword evidence="1" id="KW-0547">Nucleotide-binding</keyword>
<dbReference type="GO" id="GO:0000166">
    <property type="term" value="F:nucleotide binding"/>
    <property type="evidence" value="ECO:0007669"/>
    <property type="project" value="UniProtKB-KW"/>
</dbReference>
<dbReference type="GO" id="GO:0000309">
    <property type="term" value="F:nicotinamide-nucleotide adenylyltransferase activity"/>
    <property type="evidence" value="ECO:0007669"/>
    <property type="project" value="InterPro"/>
</dbReference>
<dbReference type="GO" id="GO:0009435">
    <property type="term" value="P:NAD+ biosynthetic process"/>
    <property type="evidence" value="ECO:0007669"/>
    <property type="project" value="InterPro"/>
</dbReference>
<evidence type="ECO:0000256" key="1">
    <source>
        <dbReference type="PIRSR" id="PIRSR004776-1"/>
    </source>
</evidence>
<dbReference type="KEGG" id="lki:LKI_02495"/>
<name>D5T193_LEUKI</name>
<dbReference type="Gene3D" id="3.40.50.620">
    <property type="entry name" value="HUPs"/>
    <property type="match status" value="1"/>
</dbReference>
<sequence length="388" mass="44285">MIATYSGKMRTIAGNLYKDDLIGDKIGVFFGTLAPMHVGHQAEIYKAAALNDGVVVIASGYTGDRGDQMGLSVEKRFRYLREAFSDETDIKVDYINEDSIPQMPAGWNEWTRILVETVKRNVVNPAAKITFYTGEPEYKLELEKRLPKTGQFNVSLMDRTVLKISATDIRKDPIGNWDYINRVFRRHFAKKVTVMGSASTGKSTLVRRLARTSNSPFSEEYAREYQERSNVSDNELVVKDYIRLIQGQYDANSKEINSPANNGLTIFDTDAMVTKVYANLWLSNEDNRQLQPLFDNTISEELIDLILVIPPVTPYVNDGFRNMTSADNESRWLFHNELMRVIKQYGFMDKVVLLDAKGDNEDPYGYYARYLQALEAIQEKTGFNIKHL</sequence>